<protein>
    <submittedName>
        <fullName evidence="2">FliM/FliN family flagellar motor switch protein</fullName>
    </submittedName>
</protein>
<dbReference type="Pfam" id="PF01052">
    <property type="entry name" value="FliMN_C"/>
    <property type="match status" value="1"/>
</dbReference>
<dbReference type="RefSeq" id="WP_214534462.1">
    <property type="nucleotide sequence ID" value="NZ_JAHFVK010000001.1"/>
</dbReference>
<dbReference type="EMBL" id="JAHFVK010000001">
    <property type="protein sequence ID" value="MBT2133186.1"/>
    <property type="molecule type" value="Genomic_DNA"/>
</dbReference>
<dbReference type="Gene3D" id="2.30.330.10">
    <property type="entry name" value="SpoA-like"/>
    <property type="match status" value="1"/>
</dbReference>
<evidence type="ECO:0000259" key="1">
    <source>
        <dbReference type="Pfam" id="PF01052"/>
    </source>
</evidence>
<keyword evidence="2" id="KW-0966">Cell projection</keyword>
<proteinExistence type="predicted"/>
<comment type="caution">
    <text evidence="2">The sequence shown here is derived from an EMBL/GenBank/DDBJ whole genome shotgun (WGS) entry which is preliminary data.</text>
</comment>
<sequence>MKPERTLKAAGLAVSHCEALFRQRGEEVDLLPEFGRLGERLARAIAPSLAAFSGGKAPEVRVESAVRMNGGDLAGKILPLAANSLLGPEEGSHRLLLSIDGAAILAQLDRTFGGTGELTEALPKVLPLSADLLAQRLEKMVTEALGQLVTDLGPLTIAERDCSYSTISPYRKAEALVVLTLEIDDGSLKPWTMTVATKAETLPSIVAAPSSPKRRERRKMGPLDDPFASVPLSVEAVLAEMRIPLSRLATFAPGQTIPIPVARAVPLRVGGTIIAKGTVGEFEDRAALQLTTTMFTRKDPQ</sequence>
<accession>A0ABS5W137</accession>
<keyword evidence="2" id="KW-0282">Flagellum</keyword>
<organism evidence="2 3">
    <name type="scientific">Croceibacterium selenioxidans</name>
    <dbReference type="NCBI Taxonomy" id="2838833"/>
    <lineage>
        <taxon>Bacteria</taxon>
        <taxon>Pseudomonadati</taxon>
        <taxon>Pseudomonadota</taxon>
        <taxon>Alphaproteobacteria</taxon>
        <taxon>Sphingomonadales</taxon>
        <taxon>Erythrobacteraceae</taxon>
        <taxon>Croceibacterium</taxon>
    </lineage>
</organism>
<dbReference type="Proteomes" id="UP000811255">
    <property type="component" value="Unassembled WGS sequence"/>
</dbReference>
<feature type="domain" description="Flagellar motor switch protein FliN-like C-terminal" evidence="1">
    <location>
        <begin position="229"/>
        <end position="292"/>
    </location>
</feature>
<dbReference type="InterPro" id="IPR036429">
    <property type="entry name" value="SpoA-like_sf"/>
</dbReference>
<keyword evidence="2" id="KW-0969">Cilium</keyword>
<dbReference type="SUPFAM" id="SSF101801">
    <property type="entry name" value="Surface presentation of antigens (SPOA)"/>
    <property type="match status" value="1"/>
</dbReference>
<name>A0ABS5W137_9SPHN</name>
<gene>
    <name evidence="2" type="ORF">KK137_02465</name>
</gene>
<evidence type="ECO:0000313" key="3">
    <source>
        <dbReference type="Proteomes" id="UP000811255"/>
    </source>
</evidence>
<keyword evidence="3" id="KW-1185">Reference proteome</keyword>
<dbReference type="InterPro" id="IPR001543">
    <property type="entry name" value="FliN-like_C"/>
</dbReference>
<evidence type="ECO:0000313" key="2">
    <source>
        <dbReference type="EMBL" id="MBT2133186.1"/>
    </source>
</evidence>
<reference evidence="2 3" key="1">
    <citation type="submission" date="2021-05" db="EMBL/GenBank/DDBJ databases">
        <title>Croceibacterium sp. LX-88 genome sequence.</title>
        <authorList>
            <person name="Luo X."/>
        </authorList>
    </citation>
    <scope>NUCLEOTIDE SEQUENCE [LARGE SCALE GENOMIC DNA]</scope>
    <source>
        <strain evidence="2 3">LX-88</strain>
    </source>
</reference>